<dbReference type="AlphaFoldDB" id="A0A1B4FZU5"/>
<organism evidence="1 2">
    <name type="scientific">Burkholderia mayonis</name>
    <dbReference type="NCBI Taxonomy" id="1385591"/>
    <lineage>
        <taxon>Bacteria</taxon>
        <taxon>Pseudomonadati</taxon>
        <taxon>Pseudomonadota</taxon>
        <taxon>Betaproteobacteria</taxon>
        <taxon>Burkholderiales</taxon>
        <taxon>Burkholderiaceae</taxon>
        <taxon>Burkholderia</taxon>
        <taxon>pseudomallei group</taxon>
    </lineage>
</organism>
<evidence type="ECO:0000313" key="1">
    <source>
        <dbReference type="EMBL" id="AOJ09206.1"/>
    </source>
</evidence>
<protein>
    <submittedName>
        <fullName evidence="1">Uncharacterized protein</fullName>
    </submittedName>
</protein>
<proteinExistence type="predicted"/>
<dbReference type="Proteomes" id="UP000067711">
    <property type="component" value="Chromosome 1"/>
</dbReference>
<accession>A0A1B4FZU5</accession>
<dbReference type="InterPro" id="IPR016039">
    <property type="entry name" value="Thiolase-like"/>
</dbReference>
<dbReference type="GO" id="GO:0016746">
    <property type="term" value="F:acyltransferase activity"/>
    <property type="evidence" value="ECO:0007669"/>
    <property type="project" value="InterPro"/>
</dbReference>
<name>A0A1B4FZU5_9BURK</name>
<dbReference type="EMBL" id="CP013389">
    <property type="protein sequence ID" value="AOJ09206.1"/>
    <property type="molecule type" value="Genomic_DNA"/>
</dbReference>
<dbReference type="RefSeq" id="WP_066493362.1">
    <property type="nucleotide sequence ID" value="NZ_CP013389.1"/>
</dbReference>
<evidence type="ECO:0000313" key="2">
    <source>
        <dbReference type="Proteomes" id="UP000067711"/>
    </source>
</evidence>
<sequence length="183" mass="19922">MTRARSLDYATDHALDCIDARESSTANHAELPADIRGGAKQADPAVWPVLDTVWRLYSEHRARLDPHLEHVGMIHYGSAFPKRAARQVIDDVARSGRVSPLTFIHANAGAALSICCTRFGFRGPTLNLTMAAADAGRFADIAAARWLERGDARYLFVVAAEFDANEGVTAKTTLYARAARVAD</sequence>
<gene>
    <name evidence="1" type="ORF">WS71_17700</name>
</gene>
<dbReference type="Gene3D" id="3.40.47.10">
    <property type="match status" value="1"/>
</dbReference>
<reference evidence="1 2" key="1">
    <citation type="submission" date="2015-12" db="EMBL/GenBank/DDBJ databases">
        <title>Diversity of Burkholderia near neighbor genomes.</title>
        <authorList>
            <person name="Sahl J."/>
            <person name="Wagner D."/>
            <person name="Keim P."/>
        </authorList>
    </citation>
    <scope>NUCLEOTIDE SEQUENCE [LARGE SCALE GENOMIC DNA]</scope>
    <source>
        <strain evidence="1 2">BDU8</strain>
    </source>
</reference>